<dbReference type="STRING" id="405564.SAMN04487905_1142"/>
<evidence type="ECO:0000313" key="1">
    <source>
        <dbReference type="EMBL" id="SDP92983.1"/>
    </source>
</evidence>
<evidence type="ECO:0000313" key="2">
    <source>
        <dbReference type="Proteomes" id="UP000199497"/>
    </source>
</evidence>
<gene>
    <name evidence="1" type="ORF">SAMN04487905_1142</name>
</gene>
<organism evidence="1 2">
    <name type="scientific">Actinopolyspora xinjiangensis</name>
    <dbReference type="NCBI Taxonomy" id="405564"/>
    <lineage>
        <taxon>Bacteria</taxon>
        <taxon>Bacillati</taxon>
        <taxon>Actinomycetota</taxon>
        <taxon>Actinomycetes</taxon>
        <taxon>Actinopolysporales</taxon>
        <taxon>Actinopolysporaceae</taxon>
        <taxon>Actinopolyspora</taxon>
    </lineage>
</organism>
<reference evidence="2" key="1">
    <citation type="submission" date="2016-10" db="EMBL/GenBank/DDBJ databases">
        <authorList>
            <person name="Varghese N."/>
            <person name="Submissions S."/>
        </authorList>
    </citation>
    <scope>NUCLEOTIDE SEQUENCE [LARGE SCALE GENOMIC DNA]</scope>
    <source>
        <strain evidence="2">DSM 46732</strain>
    </source>
</reference>
<dbReference type="AlphaFoldDB" id="A0A1H0WQJ4"/>
<protein>
    <submittedName>
        <fullName evidence="1">Uncharacterized protein</fullName>
    </submittedName>
</protein>
<dbReference type="RefSeq" id="WP_170837573.1">
    <property type="nucleotide sequence ID" value="NZ_FNJR01000014.1"/>
</dbReference>
<sequence length="49" mass="5203">MNAPQGVTNSLTGTNDAMRGIITAASNGEFVTTPDAGDELIQIFQELEY</sequence>
<dbReference type="Proteomes" id="UP000199497">
    <property type="component" value="Unassembled WGS sequence"/>
</dbReference>
<proteinExistence type="predicted"/>
<dbReference type="EMBL" id="FNJR01000014">
    <property type="protein sequence ID" value="SDP92983.1"/>
    <property type="molecule type" value="Genomic_DNA"/>
</dbReference>
<accession>A0A1H0WQJ4</accession>
<keyword evidence="2" id="KW-1185">Reference proteome</keyword>
<name>A0A1H0WQJ4_9ACTN</name>